<dbReference type="FunFam" id="3.40.50.720:FF:000357">
    <property type="entry name" value="Methionine adenosyltransferase 2 subunit beta"/>
    <property type="match status" value="1"/>
</dbReference>
<protein>
    <recommendedName>
        <fullName evidence="1">RmlD-like substrate binding domain-containing protein</fullName>
    </recommendedName>
</protein>
<name>A0A2T3B8R9_AMORE</name>
<keyword evidence="3" id="KW-1185">Reference proteome</keyword>
<organism evidence="2 3">
    <name type="scientific">Amorphotheca resinae ATCC 22711</name>
    <dbReference type="NCBI Taxonomy" id="857342"/>
    <lineage>
        <taxon>Eukaryota</taxon>
        <taxon>Fungi</taxon>
        <taxon>Dikarya</taxon>
        <taxon>Ascomycota</taxon>
        <taxon>Pezizomycotina</taxon>
        <taxon>Leotiomycetes</taxon>
        <taxon>Helotiales</taxon>
        <taxon>Amorphothecaceae</taxon>
        <taxon>Amorphotheca</taxon>
    </lineage>
</organism>
<dbReference type="InterPro" id="IPR036291">
    <property type="entry name" value="NAD(P)-bd_dom_sf"/>
</dbReference>
<dbReference type="Gene3D" id="3.40.50.720">
    <property type="entry name" value="NAD(P)-binding Rossmann-like Domain"/>
    <property type="match status" value="1"/>
</dbReference>
<evidence type="ECO:0000313" key="2">
    <source>
        <dbReference type="EMBL" id="PSS23265.1"/>
    </source>
</evidence>
<accession>A0A2T3B8R9</accession>
<feature type="domain" description="RmlD-like substrate binding" evidence="1">
    <location>
        <begin position="5"/>
        <end position="296"/>
    </location>
</feature>
<dbReference type="PANTHER" id="PTHR10491">
    <property type="entry name" value="DTDP-4-DEHYDRORHAMNOSE REDUCTASE"/>
    <property type="match status" value="1"/>
</dbReference>
<sequence>MAKTALITGATGLLGRQVVKAFERQDWAVVGTGFARANPPATRKLDLGSEADITKTFEEVQPQVVVHCAANRFPDKCDRDPEGTRALNVAASASLAKICAAKSIFLIYISTDYVFPGTEGDAPYEATSTPKPPNLYGQTKYEGEKAVLAEYEKAGKPGWGVVLRVPVLYGEAENPSESAVNVLMDAVWKAQEKDAAIKMDHWAIRYPTNTEDVGRVCHDVAAKYLETEDKSTLPKILQFSSEDKYTKYEMCQLFAEIMGLPLDGMIANTEGNDPNASVQRPYDCHLSTKALKDLGINVATMDFTGWWRRQMRAYRK</sequence>
<dbReference type="GeneID" id="36574514"/>
<dbReference type="InParanoid" id="A0A2T3B8R9"/>
<reference evidence="2 3" key="1">
    <citation type="journal article" date="2018" name="New Phytol.">
        <title>Comparative genomics and transcriptomics depict ericoid mycorrhizal fungi as versatile saprotrophs and plant mutualists.</title>
        <authorList>
            <person name="Martino E."/>
            <person name="Morin E."/>
            <person name="Grelet G.A."/>
            <person name="Kuo A."/>
            <person name="Kohler A."/>
            <person name="Daghino S."/>
            <person name="Barry K.W."/>
            <person name="Cichocki N."/>
            <person name="Clum A."/>
            <person name="Dockter R.B."/>
            <person name="Hainaut M."/>
            <person name="Kuo R.C."/>
            <person name="LaButti K."/>
            <person name="Lindahl B.D."/>
            <person name="Lindquist E.A."/>
            <person name="Lipzen A."/>
            <person name="Khouja H.R."/>
            <person name="Magnuson J."/>
            <person name="Murat C."/>
            <person name="Ohm R.A."/>
            <person name="Singer S.W."/>
            <person name="Spatafora J.W."/>
            <person name="Wang M."/>
            <person name="Veneault-Fourrey C."/>
            <person name="Henrissat B."/>
            <person name="Grigoriev I.V."/>
            <person name="Martin F.M."/>
            <person name="Perotto S."/>
        </authorList>
    </citation>
    <scope>NUCLEOTIDE SEQUENCE [LARGE SCALE GENOMIC DNA]</scope>
    <source>
        <strain evidence="2 3">ATCC 22711</strain>
    </source>
</reference>
<dbReference type="STRING" id="857342.A0A2T3B8R9"/>
<dbReference type="EMBL" id="KZ679008">
    <property type="protein sequence ID" value="PSS23265.1"/>
    <property type="molecule type" value="Genomic_DNA"/>
</dbReference>
<evidence type="ECO:0000313" key="3">
    <source>
        <dbReference type="Proteomes" id="UP000241818"/>
    </source>
</evidence>
<dbReference type="GO" id="GO:0048269">
    <property type="term" value="C:methionine adenosyltransferase complex"/>
    <property type="evidence" value="ECO:0007669"/>
    <property type="project" value="TreeGrafter"/>
</dbReference>
<proteinExistence type="predicted"/>
<dbReference type="InterPro" id="IPR005913">
    <property type="entry name" value="dTDP_dehydrorham_reduct"/>
</dbReference>
<evidence type="ECO:0000259" key="1">
    <source>
        <dbReference type="Pfam" id="PF04321"/>
    </source>
</evidence>
<dbReference type="CDD" id="cd05254">
    <property type="entry name" value="dTDP_HR_like_SDR_e"/>
    <property type="match status" value="1"/>
</dbReference>
<dbReference type="GO" id="GO:0006556">
    <property type="term" value="P:S-adenosylmethionine biosynthetic process"/>
    <property type="evidence" value="ECO:0007669"/>
    <property type="project" value="UniProtKB-UniPathway"/>
</dbReference>
<dbReference type="Pfam" id="PF04321">
    <property type="entry name" value="RmlD_sub_bind"/>
    <property type="match status" value="1"/>
</dbReference>
<dbReference type="InterPro" id="IPR029903">
    <property type="entry name" value="RmlD-like-bd"/>
</dbReference>
<dbReference type="Proteomes" id="UP000241818">
    <property type="component" value="Unassembled WGS sequence"/>
</dbReference>
<gene>
    <name evidence="2" type="ORF">M430DRAFT_33806</name>
</gene>
<dbReference type="PANTHER" id="PTHR10491:SF4">
    <property type="entry name" value="METHIONINE ADENOSYLTRANSFERASE 2 SUBUNIT BETA"/>
    <property type="match status" value="1"/>
</dbReference>
<dbReference type="AlphaFoldDB" id="A0A2T3B8R9"/>
<dbReference type="GO" id="GO:0048270">
    <property type="term" value="F:methionine adenosyltransferase regulator activity"/>
    <property type="evidence" value="ECO:0007669"/>
    <property type="project" value="TreeGrafter"/>
</dbReference>
<dbReference type="UniPathway" id="UPA00315">
    <property type="reaction ID" value="UER00080"/>
</dbReference>
<dbReference type="OrthoDB" id="6235964at2759"/>
<dbReference type="RefSeq" id="XP_024723311.1">
    <property type="nucleotide sequence ID" value="XM_024866433.1"/>
</dbReference>
<dbReference type="SUPFAM" id="SSF51735">
    <property type="entry name" value="NAD(P)-binding Rossmann-fold domains"/>
    <property type="match status" value="1"/>
</dbReference>